<dbReference type="EC" id="6.5.1.1" evidence="13"/>
<dbReference type="EMBL" id="JH668229">
    <property type="protein sequence ID" value="EIM22198.1"/>
    <property type="molecule type" value="Genomic_DNA"/>
</dbReference>
<keyword evidence="9 12" id="KW-0647">Proteasome</keyword>
<dbReference type="PROSITE" id="PS51475">
    <property type="entry name" value="PROTEASOME_ALPHA_2"/>
    <property type="match status" value="1"/>
</dbReference>
<comment type="subcellular location">
    <subcellularLocation>
        <location evidence="2">Nucleus</location>
    </subcellularLocation>
</comment>
<dbReference type="GO" id="GO:0006281">
    <property type="term" value="P:DNA repair"/>
    <property type="evidence" value="ECO:0007669"/>
    <property type="project" value="UniProtKB-KW"/>
</dbReference>
<keyword evidence="6" id="KW-0235">DNA replication</keyword>
<dbReference type="GO" id="GO:0019773">
    <property type="term" value="C:proteasome core complex, alpha-subunit complex"/>
    <property type="evidence" value="ECO:0007669"/>
    <property type="project" value="UniProtKB-UniRule"/>
</dbReference>
<evidence type="ECO:0000256" key="13">
    <source>
        <dbReference type="RuleBase" id="RU000617"/>
    </source>
</evidence>
<dbReference type="PROSITE" id="PS00854">
    <property type="entry name" value="PROTEASOME_BETA_1"/>
    <property type="match status" value="1"/>
</dbReference>
<accession>I4YE06</accession>
<dbReference type="GO" id="GO:0003910">
    <property type="term" value="F:DNA ligase (ATP) activity"/>
    <property type="evidence" value="ECO:0007669"/>
    <property type="project" value="UniProtKB-EC"/>
</dbReference>
<keyword evidence="7 13" id="KW-0547">Nucleotide-binding</keyword>
<dbReference type="InterPro" id="IPR016050">
    <property type="entry name" value="Proteasome_bsu_CS"/>
</dbReference>
<proteinExistence type="inferred from homology"/>
<evidence type="ECO:0000313" key="16">
    <source>
        <dbReference type="EMBL" id="EIM22198.1"/>
    </source>
</evidence>
<keyword evidence="13" id="KW-0233">DNA recombination</keyword>
<dbReference type="GO" id="GO:0005634">
    <property type="term" value="C:nucleus"/>
    <property type="evidence" value="ECO:0007669"/>
    <property type="project" value="UniProtKB-SubCell"/>
</dbReference>
<evidence type="ECO:0000256" key="14">
    <source>
        <dbReference type="RuleBase" id="RU004196"/>
    </source>
</evidence>
<comment type="catalytic activity">
    <reaction evidence="11 13">
        <text>ATP + (deoxyribonucleotide)n-3'-hydroxyl + 5'-phospho-(deoxyribonucleotide)m = (deoxyribonucleotide)n+m + AMP + diphosphate.</text>
        <dbReference type="EC" id="6.5.1.1"/>
    </reaction>
</comment>
<dbReference type="InterPro" id="IPR000977">
    <property type="entry name" value="DNA_ligase_ATP-dep"/>
</dbReference>
<dbReference type="SUPFAM" id="SSF50249">
    <property type="entry name" value="Nucleic acid-binding proteins"/>
    <property type="match status" value="1"/>
</dbReference>
<dbReference type="FunCoup" id="I4YE06">
    <property type="interactions" value="160"/>
</dbReference>
<dbReference type="OrthoDB" id="206088at2759"/>
<keyword evidence="5 13" id="KW-0436">Ligase</keyword>
<dbReference type="Pfam" id="PF04675">
    <property type="entry name" value="DNA_ligase_A_N"/>
    <property type="match status" value="1"/>
</dbReference>
<dbReference type="GO" id="GO:0005524">
    <property type="term" value="F:ATP binding"/>
    <property type="evidence" value="ECO:0007669"/>
    <property type="project" value="UniProtKB-KW"/>
</dbReference>
<evidence type="ECO:0000256" key="3">
    <source>
        <dbReference type="ARBA" id="ARBA00007572"/>
    </source>
</evidence>
<dbReference type="STRING" id="671144.I4YE06"/>
<dbReference type="InterPro" id="IPR000426">
    <property type="entry name" value="Proteasome_asu_N"/>
</dbReference>
<evidence type="ECO:0000313" key="17">
    <source>
        <dbReference type="Proteomes" id="UP000005242"/>
    </source>
</evidence>
<evidence type="ECO:0000259" key="15">
    <source>
        <dbReference type="PROSITE" id="PS50160"/>
    </source>
</evidence>
<dbReference type="InterPro" id="IPR012340">
    <property type="entry name" value="NA-bd_OB-fold"/>
</dbReference>
<evidence type="ECO:0000256" key="1">
    <source>
        <dbReference type="ARBA" id="ARBA00002000"/>
    </source>
</evidence>
<dbReference type="InterPro" id="IPR001353">
    <property type="entry name" value="Proteasome_sua/b"/>
</dbReference>
<dbReference type="Pfam" id="PF01068">
    <property type="entry name" value="DNA_ligase_A_M"/>
    <property type="match status" value="1"/>
</dbReference>
<dbReference type="OMA" id="RDFSCEY"/>
<evidence type="ECO:0000256" key="11">
    <source>
        <dbReference type="ARBA" id="ARBA00034003"/>
    </source>
</evidence>
<keyword evidence="4" id="KW-0963">Cytoplasm</keyword>
<comment type="function">
    <text evidence="1">The proteasome is a multicatalytic proteinase complex which is characterized by its ability to cleave peptides with Arg, Phe, Tyr, Leu, and Glu adjacent to the leaving group at neutral or slightly basic pH. The proteasome has an ATP-dependent proteolytic activity.</text>
</comment>
<evidence type="ECO:0000256" key="4">
    <source>
        <dbReference type="ARBA" id="ARBA00022490"/>
    </source>
</evidence>
<protein>
    <recommendedName>
        <fullName evidence="13">DNA ligase</fullName>
        <ecNumber evidence="13">6.5.1.1</ecNumber>
    </recommendedName>
</protein>
<dbReference type="InterPro" id="IPR029055">
    <property type="entry name" value="Ntn_hydrolases_N"/>
</dbReference>
<name>I4YE06_WALMC</name>
<dbReference type="eggNOG" id="KOG0967">
    <property type="taxonomic scope" value="Eukaryota"/>
</dbReference>
<organism evidence="16 17">
    <name type="scientific">Wallemia mellicola (strain ATCC MYA-4683 / CBS 633.66)</name>
    <name type="common">Wallemia sebi (CBS 633.66)</name>
    <dbReference type="NCBI Taxonomy" id="671144"/>
    <lineage>
        <taxon>Eukaryota</taxon>
        <taxon>Fungi</taxon>
        <taxon>Dikarya</taxon>
        <taxon>Basidiomycota</taxon>
        <taxon>Wallemiomycotina</taxon>
        <taxon>Wallemiomycetes</taxon>
        <taxon>Wallemiales</taxon>
        <taxon>Wallemiaceae</taxon>
        <taxon>Wallemia</taxon>
    </lineage>
</organism>
<dbReference type="HOGENOM" id="CLU_005138_1_2_1"/>
<dbReference type="KEGG" id="wse:WALSEDRAFT_68650"/>
<dbReference type="InParanoid" id="I4YE06"/>
<evidence type="ECO:0000256" key="8">
    <source>
        <dbReference type="ARBA" id="ARBA00022840"/>
    </source>
</evidence>
<comment type="similarity">
    <text evidence="3 14">Belongs to the ATP-dependent DNA ligase family.</text>
</comment>
<dbReference type="Gene3D" id="1.10.3260.10">
    <property type="entry name" value="DNA ligase, ATP-dependent, N-terminal domain"/>
    <property type="match status" value="1"/>
</dbReference>
<evidence type="ECO:0000256" key="10">
    <source>
        <dbReference type="ARBA" id="ARBA00023242"/>
    </source>
</evidence>
<dbReference type="SUPFAM" id="SSF117018">
    <property type="entry name" value="ATP-dependent DNA ligase DNA-binding domain"/>
    <property type="match status" value="1"/>
</dbReference>
<dbReference type="FunFam" id="3.60.20.10:FF:000031">
    <property type="entry name" value="Proteasome subunit alpha type"/>
    <property type="match status" value="1"/>
</dbReference>
<comment type="similarity">
    <text evidence="12">Belongs to the peptidase T1A family.</text>
</comment>
<dbReference type="PROSITE" id="PS00388">
    <property type="entry name" value="PROTEASOME_ALPHA_1"/>
    <property type="match status" value="1"/>
</dbReference>
<evidence type="ECO:0000256" key="9">
    <source>
        <dbReference type="ARBA" id="ARBA00022942"/>
    </source>
</evidence>
<keyword evidence="17" id="KW-1185">Reference proteome</keyword>
<dbReference type="RefSeq" id="XP_006957993.1">
    <property type="nucleotide sequence ID" value="XM_006957931.1"/>
</dbReference>
<dbReference type="GO" id="GO:0003677">
    <property type="term" value="F:DNA binding"/>
    <property type="evidence" value="ECO:0007669"/>
    <property type="project" value="InterPro"/>
</dbReference>
<dbReference type="CDD" id="cd03752">
    <property type="entry name" value="proteasome_alpha_type_4"/>
    <property type="match status" value="1"/>
</dbReference>
<dbReference type="InterPro" id="IPR023332">
    <property type="entry name" value="Proteasome_alpha-type"/>
</dbReference>
<dbReference type="Gene3D" id="3.30.470.30">
    <property type="entry name" value="DNA ligase/mRNA capping enzyme"/>
    <property type="match status" value="1"/>
</dbReference>
<dbReference type="Pfam" id="PF10584">
    <property type="entry name" value="Proteasome_A_N"/>
    <property type="match status" value="1"/>
</dbReference>
<feature type="domain" description="ATP-dependent DNA ligase family profile" evidence="15">
    <location>
        <begin position="664"/>
        <end position="823"/>
    </location>
</feature>
<keyword evidence="13" id="KW-0227">DNA damage</keyword>
<keyword evidence="8 13" id="KW-0067">ATP-binding</keyword>
<dbReference type="SUPFAM" id="SSF56235">
    <property type="entry name" value="N-terminal nucleophile aminohydrolases (Ntn hydrolases)"/>
    <property type="match status" value="1"/>
</dbReference>
<dbReference type="Gene3D" id="3.30.1490.70">
    <property type="match status" value="1"/>
</dbReference>
<dbReference type="SUPFAM" id="SSF56091">
    <property type="entry name" value="DNA ligase/mRNA capping enzyme, catalytic domain"/>
    <property type="match status" value="1"/>
</dbReference>
<keyword evidence="13" id="KW-0234">DNA repair</keyword>
<dbReference type="InterPro" id="IPR012308">
    <property type="entry name" value="DNA_ligase_ATP-dep_N"/>
</dbReference>
<dbReference type="AlphaFoldDB" id="I4YE06"/>
<dbReference type="GeneID" id="18475447"/>
<dbReference type="NCBIfam" id="TIGR00574">
    <property type="entry name" value="dnl1"/>
    <property type="match status" value="1"/>
</dbReference>
<evidence type="ECO:0000256" key="12">
    <source>
        <dbReference type="PROSITE-ProRule" id="PRU00808"/>
    </source>
</evidence>
<gene>
    <name evidence="16" type="ORF">WALSEDRAFT_68650</name>
</gene>
<dbReference type="eggNOG" id="KOG0178">
    <property type="taxonomic scope" value="Eukaryota"/>
</dbReference>
<sequence length="943" mass="104559">MARRYDSRTTIFSPEGRLYQIEYAMEAISHAGTCIGILAQDGVVLAAEKRVTSKLLDKAEASNEKIFNLNSNILAGVAGITADANSLVNYARMQAQKYLYTYDDNIPVEQLTQRLCDLKQGYTQYGGLRPFGVSLLYAGHDMHHGFQLYHSDPSGNYSGWKATCVGANNGTAQSLLKQDYRDGVSLWSAAPNQQDETEGSKCGAVELACKILGKTLDATTIDSDKVEFAILKLDPKTGEPKGHILKAPEIDKLLTKKEWTFHEETLVISSDSGSDNDDEIGNTGSIHTLNASSDSFVVPKLDNAIQFILFVQACVECSSTRSRIEITNILTNYLRIVRKNDPDALLPSLWLFSSQLGPPYEPNELGVGKLVLNGALKDVAALSPTRLKQLHNRLGDIGDVAFEATRNVISVVKPKPLTVSQVYGTFKDIATQHGPRSVTAKTNLVKKLLVSAKAEQARWLMRALVQNLRIGAVRTTLSHALARAFAVGTPIDLPSAEKIVRRVYARHPNYTTLVKALLDSGLNELEMKVPVQVGTPVQPMLGAITRSLADVQTRLRGQPFTSEAKLDGQRCQLHASLVDSKQKNGWTSPLVRDNTYLYVRLFSRRLEDMTEKYPDAAMSLYEIFKNEPSLSSIVLDAEIAAIDDMDNIRSFQELSNRSRKAVDVDEVKIRVAVFGFDCMLFNGETLLDKPFRERRSIMRTHVPPFKPSSITYAPWDHMPSIDDTGLVEISAFFEKCMTMKAEGIMVKLLDYYEPTDTDDAVKTRRKALPATYEPDKRAESWLKVKKDYLEDVGDSIDLVPIGAWHGMGRKNQFWSPILLGVYDDDEGAVTAVCKCMSGFSDAFYKAIGERYAEGSSNVSKHAFPGVIIGDTSPDVYFQPSEVWECRGADITQSPVYPAAKGRISDKGLSIRFPRFIRVREDKDVEQANTAADLASMYEKQQSG</sequence>
<keyword evidence="10" id="KW-0539">Nucleus</keyword>
<dbReference type="PANTHER" id="PTHR45674:SF9">
    <property type="entry name" value="DNA LIGASE 3"/>
    <property type="match status" value="1"/>
</dbReference>
<dbReference type="GO" id="GO:0006310">
    <property type="term" value="P:DNA recombination"/>
    <property type="evidence" value="ECO:0007669"/>
    <property type="project" value="UniProtKB-KW"/>
</dbReference>
<dbReference type="CDD" id="cd07900">
    <property type="entry name" value="Adenylation_DNA_ligase_I_Euk"/>
    <property type="match status" value="1"/>
</dbReference>
<evidence type="ECO:0000256" key="5">
    <source>
        <dbReference type="ARBA" id="ARBA00022598"/>
    </source>
</evidence>
<evidence type="ECO:0000256" key="7">
    <source>
        <dbReference type="ARBA" id="ARBA00022741"/>
    </source>
</evidence>
<dbReference type="InterPro" id="IPR016059">
    <property type="entry name" value="DNA_ligase_ATP-dep_CS"/>
</dbReference>
<dbReference type="SMART" id="SM00948">
    <property type="entry name" value="Proteasome_A_N"/>
    <property type="match status" value="1"/>
</dbReference>
<dbReference type="PROSITE" id="PS00697">
    <property type="entry name" value="DNA_LIGASE_A1"/>
    <property type="match status" value="1"/>
</dbReference>
<dbReference type="PROSITE" id="PS50160">
    <property type="entry name" value="DNA_LIGASE_A3"/>
    <property type="match status" value="1"/>
</dbReference>
<reference evidence="16 17" key="1">
    <citation type="journal article" date="2012" name="Fungal Genet. Biol.">
        <title>The genome of the xerotolerant mold Wallemia sebi reveals adaptations to osmotic stress and suggests cryptic sexual reproduction.</title>
        <authorList>
            <person name="Padamsee M."/>
            <person name="Kumar T.K.A."/>
            <person name="Riley R."/>
            <person name="Binder M."/>
            <person name="Boyd A."/>
            <person name="Calvo A.M."/>
            <person name="Furukawa K."/>
            <person name="Hesse C."/>
            <person name="Hohmann S."/>
            <person name="James T.Y."/>
            <person name="LaButti K."/>
            <person name="Lapidus A."/>
            <person name="Lindquist E."/>
            <person name="Lucas S."/>
            <person name="Miller K."/>
            <person name="Shantappa S."/>
            <person name="Grigoriev I.V."/>
            <person name="Hibbett D.S."/>
            <person name="McLaughlin D.J."/>
            <person name="Spatafora J.W."/>
            <person name="Aime M.C."/>
        </authorList>
    </citation>
    <scope>NUCLEOTIDE SEQUENCE [LARGE SCALE GENOMIC DNA]</scope>
    <source>
        <strain evidence="17">ATCC MYA-4683 / CBS 633.66</strain>
    </source>
</reference>
<evidence type="ECO:0000256" key="2">
    <source>
        <dbReference type="ARBA" id="ARBA00004123"/>
    </source>
</evidence>
<dbReference type="PANTHER" id="PTHR45674">
    <property type="entry name" value="DNA LIGASE 1/3 FAMILY MEMBER"/>
    <property type="match status" value="1"/>
</dbReference>
<dbReference type="Pfam" id="PF04679">
    <property type="entry name" value="DNA_ligase_A_C"/>
    <property type="match status" value="1"/>
</dbReference>
<dbReference type="InterPro" id="IPR050191">
    <property type="entry name" value="ATP-dep_DNA_ligase"/>
</dbReference>
<dbReference type="GO" id="GO:0071897">
    <property type="term" value="P:DNA biosynthetic process"/>
    <property type="evidence" value="ECO:0007669"/>
    <property type="project" value="InterPro"/>
</dbReference>
<dbReference type="CDD" id="cd07969">
    <property type="entry name" value="OBF_DNA_ligase_I"/>
    <property type="match status" value="1"/>
</dbReference>
<evidence type="ECO:0000256" key="6">
    <source>
        <dbReference type="ARBA" id="ARBA00022705"/>
    </source>
</evidence>
<dbReference type="InterPro" id="IPR012309">
    <property type="entry name" value="DNA_ligase_ATP-dep_C"/>
</dbReference>
<dbReference type="FunFam" id="2.40.50.140:FF:000062">
    <property type="entry name" value="DNA ligase"/>
    <property type="match status" value="1"/>
</dbReference>
<dbReference type="Gene3D" id="3.60.20.10">
    <property type="entry name" value="Glutamine Phosphoribosylpyrophosphate, subunit 1, domain 1"/>
    <property type="match status" value="1"/>
</dbReference>
<dbReference type="Gene3D" id="2.40.50.140">
    <property type="entry name" value="Nucleic acid-binding proteins"/>
    <property type="match status" value="1"/>
</dbReference>
<dbReference type="InterPro" id="IPR036599">
    <property type="entry name" value="DNA_ligase_N_sf"/>
</dbReference>
<dbReference type="GO" id="GO:0006273">
    <property type="term" value="P:lagging strand elongation"/>
    <property type="evidence" value="ECO:0007669"/>
    <property type="project" value="TreeGrafter"/>
</dbReference>
<dbReference type="GO" id="GO:0006511">
    <property type="term" value="P:ubiquitin-dependent protein catabolic process"/>
    <property type="evidence" value="ECO:0007669"/>
    <property type="project" value="InterPro"/>
</dbReference>
<dbReference type="Proteomes" id="UP000005242">
    <property type="component" value="Unassembled WGS sequence"/>
</dbReference>
<dbReference type="Pfam" id="PF00227">
    <property type="entry name" value="Proteasome"/>
    <property type="match status" value="1"/>
</dbReference>
<dbReference type="InterPro" id="IPR012310">
    <property type="entry name" value="DNA_ligase_ATP-dep_cent"/>
</dbReference>